<evidence type="ECO:0000256" key="9">
    <source>
        <dbReference type="ARBA" id="ARBA00023242"/>
    </source>
</evidence>
<accession>A0ABN8R2D4</accession>
<feature type="region of interest" description="Disordered" evidence="12">
    <location>
        <begin position="534"/>
        <end position="553"/>
    </location>
</feature>
<evidence type="ECO:0000256" key="3">
    <source>
        <dbReference type="ARBA" id="ARBA00007057"/>
    </source>
</evidence>
<dbReference type="SUPFAM" id="SSF47095">
    <property type="entry name" value="HMG-box"/>
    <property type="match status" value="1"/>
</dbReference>
<reference evidence="14 15" key="1">
    <citation type="submission" date="2022-05" db="EMBL/GenBank/DDBJ databases">
        <authorList>
            <consortium name="Genoscope - CEA"/>
            <person name="William W."/>
        </authorList>
    </citation>
    <scope>NUCLEOTIDE SEQUENCE [LARGE SCALE GENOMIC DNA]</scope>
</reference>
<protein>
    <recommendedName>
        <fullName evidence="13">HMG box domain-containing protein</fullName>
    </recommendedName>
</protein>
<evidence type="ECO:0000256" key="4">
    <source>
        <dbReference type="ARBA" id="ARBA00022473"/>
    </source>
</evidence>
<comment type="subcellular location">
    <subcellularLocation>
        <location evidence="2">Cytoplasm</location>
    </subcellularLocation>
    <subcellularLocation>
        <location evidence="1">Nucleus</location>
    </subcellularLocation>
</comment>
<feature type="DNA-binding region" description="HMG box" evidence="11">
    <location>
        <begin position="7"/>
        <end position="67"/>
    </location>
</feature>
<evidence type="ECO:0000256" key="6">
    <source>
        <dbReference type="ARBA" id="ARBA00022782"/>
    </source>
</evidence>
<organism evidence="14 15">
    <name type="scientific">Porites lobata</name>
    <dbReference type="NCBI Taxonomy" id="104759"/>
    <lineage>
        <taxon>Eukaryota</taxon>
        <taxon>Metazoa</taxon>
        <taxon>Cnidaria</taxon>
        <taxon>Anthozoa</taxon>
        <taxon>Hexacorallia</taxon>
        <taxon>Scleractinia</taxon>
        <taxon>Fungiina</taxon>
        <taxon>Poritidae</taxon>
        <taxon>Porites</taxon>
    </lineage>
</organism>
<evidence type="ECO:0000256" key="12">
    <source>
        <dbReference type="SAM" id="MobiDB-lite"/>
    </source>
</evidence>
<keyword evidence="6" id="KW-0221">Differentiation</keyword>
<keyword evidence="7 11" id="KW-0238">DNA-binding</keyword>
<feature type="region of interest" description="Disordered" evidence="12">
    <location>
        <begin position="348"/>
        <end position="525"/>
    </location>
</feature>
<keyword evidence="5" id="KW-0963">Cytoplasm</keyword>
<evidence type="ECO:0000313" key="15">
    <source>
        <dbReference type="Proteomes" id="UP001159405"/>
    </source>
</evidence>
<name>A0ABN8R2D4_9CNID</name>
<evidence type="ECO:0000256" key="5">
    <source>
        <dbReference type="ARBA" id="ARBA00022490"/>
    </source>
</evidence>
<comment type="similarity">
    <text evidence="3">Belongs to the maelstrom family.</text>
</comment>
<feature type="compositionally biased region" description="Polar residues" evidence="12">
    <location>
        <begin position="385"/>
        <end position="397"/>
    </location>
</feature>
<proteinExistence type="inferred from homology"/>
<dbReference type="PANTHER" id="PTHR21358">
    <property type="entry name" value="PROTEIN MAELSTROM HOMOLOG"/>
    <property type="match status" value="1"/>
</dbReference>
<evidence type="ECO:0000256" key="1">
    <source>
        <dbReference type="ARBA" id="ARBA00004123"/>
    </source>
</evidence>
<evidence type="ECO:0000256" key="11">
    <source>
        <dbReference type="PROSITE-ProRule" id="PRU00267"/>
    </source>
</evidence>
<evidence type="ECO:0000256" key="10">
    <source>
        <dbReference type="ARBA" id="ARBA00023254"/>
    </source>
</evidence>
<keyword evidence="15" id="KW-1185">Reference proteome</keyword>
<evidence type="ECO:0000256" key="2">
    <source>
        <dbReference type="ARBA" id="ARBA00004496"/>
    </source>
</evidence>
<dbReference type="Proteomes" id="UP001159405">
    <property type="component" value="Unassembled WGS sequence"/>
</dbReference>
<dbReference type="InterPro" id="IPR024970">
    <property type="entry name" value="Maelstrom"/>
</dbReference>
<sequence>MPNKKKNNAARNAFYFFMVSLKPQLERQGVVLENGMQSLAEIAGPRWKELPEHEKEVYQEMARQEKANKKYHPVRNDRMDCTGEYISKRVDTVSLNDKRRKEEREEVKRQWTPGRAVCDEKFYMVGFMSYYDIPNEGYLPCELGAVEYSLNGGILRRLHFFLPPGEIKMGLRYAAMSTSERTHQIPIEGLAKKEDTFRKIWLELLRFVNPEQTAIFPPVYCRISETKQTEYCLHYLARKAEMPNKLKKVYELEGLVCDLHAHFTAESGSMMGISKSKATELISSTIFDYEPNSRCDWHEKHEVKFCALGTVQRYCYCMSDFLCSVYGIQLTPNHLPERPEGDFCAVVNAPENSRLSQQDTRPRGGRRPVEDNGPFASRDYRYSNGGASNQGTYTRSGPTYDEQSLYDDDDDDDDNRKYGRHPPPQAAAAAWNFQPQASRPPPPSSGLNMGRGRGRGRGLQSSQPLRRPNLPGMARGTAAAAAAASQDPSWSSIAASENAPPSTDSIPAWARAGQQPLPGGRGALRAPVTKPKVYAGAMNPPAPGHAPMPPPAWQQQLAWQGGGRGITSRINSLNING</sequence>
<evidence type="ECO:0000256" key="8">
    <source>
        <dbReference type="ARBA" id="ARBA00023158"/>
    </source>
</evidence>
<keyword evidence="10" id="KW-0469">Meiosis</keyword>
<dbReference type="Gene3D" id="1.10.30.10">
    <property type="entry name" value="High mobility group box domain"/>
    <property type="match status" value="1"/>
</dbReference>
<dbReference type="PROSITE" id="PS50118">
    <property type="entry name" value="HMG_BOX_2"/>
    <property type="match status" value="1"/>
</dbReference>
<comment type="caution">
    <text evidence="14">The sequence shown here is derived from an EMBL/GenBank/DDBJ whole genome shotgun (WGS) entry which is preliminary data.</text>
</comment>
<keyword evidence="8" id="KW-0943">RNA-mediated gene silencing</keyword>
<gene>
    <name evidence="14" type="ORF">PLOB_00012836</name>
</gene>
<dbReference type="InterPro" id="IPR009071">
    <property type="entry name" value="HMG_box_dom"/>
</dbReference>
<feature type="compositionally biased region" description="Low complexity" evidence="12">
    <location>
        <begin position="426"/>
        <end position="437"/>
    </location>
</feature>
<feature type="compositionally biased region" description="Acidic residues" evidence="12">
    <location>
        <begin position="404"/>
        <end position="413"/>
    </location>
</feature>
<keyword evidence="9 11" id="KW-0539">Nucleus</keyword>
<dbReference type="InterPro" id="IPR039259">
    <property type="entry name" value="Protein_maelstrom"/>
</dbReference>
<dbReference type="PANTHER" id="PTHR21358:SF4">
    <property type="entry name" value="PROTEIN MAELSTROM HOMOLOG"/>
    <property type="match status" value="1"/>
</dbReference>
<dbReference type="EMBL" id="CALNXK010000171">
    <property type="protein sequence ID" value="CAH3172230.1"/>
    <property type="molecule type" value="Genomic_DNA"/>
</dbReference>
<feature type="compositionally biased region" description="Pro residues" evidence="12">
    <location>
        <begin position="540"/>
        <end position="552"/>
    </location>
</feature>
<feature type="domain" description="HMG box" evidence="13">
    <location>
        <begin position="7"/>
        <end position="67"/>
    </location>
</feature>
<evidence type="ECO:0000256" key="7">
    <source>
        <dbReference type="ARBA" id="ARBA00023125"/>
    </source>
</evidence>
<dbReference type="Pfam" id="PF13017">
    <property type="entry name" value="Maelstrom"/>
    <property type="match status" value="1"/>
</dbReference>
<evidence type="ECO:0000259" key="13">
    <source>
        <dbReference type="PROSITE" id="PS50118"/>
    </source>
</evidence>
<evidence type="ECO:0000313" key="14">
    <source>
        <dbReference type="EMBL" id="CAH3172230.1"/>
    </source>
</evidence>
<keyword evidence="4" id="KW-0217">Developmental protein</keyword>
<feature type="compositionally biased region" description="Polar residues" evidence="12">
    <location>
        <begin position="350"/>
        <end position="359"/>
    </location>
</feature>
<dbReference type="CDD" id="cd21992">
    <property type="entry name" value="HMG-box_MAEL"/>
    <property type="match status" value="1"/>
</dbReference>
<dbReference type="InterPro" id="IPR036910">
    <property type="entry name" value="HMG_box_dom_sf"/>
</dbReference>
<dbReference type="Pfam" id="PF09011">
    <property type="entry name" value="HMG_box_2"/>
    <property type="match status" value="1"/>
</dbReference>
<feature type="compositionally biased region" description="Polar residues" evidence="12">
    <location>
        <begin position="486"/>
        <end position="505"/>
    </location>
</feature>